<keyword evidence="2" id="KW-1133">Transmembrane helix</keyword>
<evidence type="ECO:0000313" key="3">
    <source>
        <dbReference type="EMBL" id="KAF2167572.1"/>
    </source>
</evidence>
<keyword evidence="2" id="KW-0472">Membrane</keyword>
<keyword evidence="4" id="KW-1185">Reference proteome</keyword>
<name>A0A6A6CNS6_ZASCE</name>
<dbReference type="EMBL" id="ML993593">
    <property type="protein sequence ID" value="KAF2167572.1"/>
    <property type="molecule type" value="Genomic_DNA"/>
</dbReference>
<dbReference type="PANTHER" id="PTHR35340:SF8">
    <property type="entry name" value="ASST-DOMAIN-CONTAINING PROTEIN"/>
    <property type="match status" value="1"/>
</dbReference>
<feature type="transmembrane region" description="Helical" evidence="2">
    <location>
        <begin position="538"/>
        <end position="559"/>
    </location>
</feature>
<dbReference type="RefSeq" id="XP_033668461.1">
    <property type="nucleotide sequence ID" value="XM_033812616.1"/>
</dbReference>
<sequence>MDKDGSRPAKLQGTSGNGDHCRPMRPSVMQQFVTRPDIRAPILDITSTIPQLHPRPLGYWLLAPYTDQNPECNARGGPPQVKTGPYIFDDHGHLVWSGSHIVNRDQACDFKQSQTGEFSLSIMKPLPGAFYFESVPMVLNSSLQLSSPIEPPTDEKMYLDPHEFILTGDDTYIIETKHSVNVTGKAPIMSCGFNEIDRKSGEVVFKWSSADHVPAEESYVLDVLPHEPLDYLHLNSIDKSKTGDYLLSGRFTNTIYLVSGRDGSIIWRLGGKRSSFELDGFNFSAQHDARLVPSSDPEITLLSFLDNASNGFEATSTASSALLVSLNHTDMRAKALRHHYRPDGGLAELRGNVQYLASGHMFVCWSKDGYISEYDELGALILEVRFVGPSLATYRAFRLESASWTTPRDEEPALATADAGDGTSSFFMSWNGAHDVSAWRLFGCTKRNTSRAAWFRRALHTESFCADNPGQLVEFERLGFESNVTISVPAEVGLVFAQAIASSGELLGQSNAVTVHASPNIMTDLSPLVDDDVQGRSVVIMAMIWVVLGMGLLRVLLALGKVLREPGRAVLLKPRREPFRELDSDDI</sequence>
<dbReference type="PANTHER" id="PTHR35340">
    <property type="entry name" value="PQQ ENZYME REPEAT PROTEIN-RELATED"/>
    <property type="match status" value="1"/>
</dbReference>
<evidence type="ECO:0000313" key="4">
    <source>
        <dbReference type="Proteomes" id="UP000799537"/>
    </source>
</evidence>
<accession>A0A6A6CNS6</accession>
<evidence type="ECO:0000256" key="1">
    <source>
        <dbReference type="SAM" id="MobiDB-lite"/>
    </source>
</evidence>
<dbReference type="AlphaFoldDB" id="A0A6A6CNS6"/>
<evidence type="ECO:0000256" key="2">
    <source>
        <dbReference type="SAM" id="Phobius"/>
    </source>
</evidence>
<dbReference type="InterPro" id="IPR039535">
    <property type="entry name" value="ASST-like"/>
</dbReference>
<dbReference type="Pfam" id="PF14269">
    <property type="entry name" value="Arylsulfotran_2"/>
    <property type="match status" value="1"/>
</dbReference>
<gene>
    <name evidence="3" type="ORF">M409DRAFT_54165</name>
</gene>
<proteinExistence type="predicted"/>
<dbReference type="InterPro" id="IPR011047">
    <property type="entry name" value="Quinoprotein_ADH-like_sf"/>
</dbReference>
<evidence type="ECO:0008006" key="5">
    <source>
        <dbReference type="Google" id="ProtNLM"/>
    </source>
</evidence>
<protein>
    <recommendedName>
        <fullName evidence="5">ASST-domain-containing protein</fullName>
    </recommendedName>
</protein>
<dbReference type="InterPro" id="IPR053143">
    <property type="entry name" value="Arylsulfate_ST"/>
</dbReference>
<feature type="region of interest" description="Disordered" evidence="1">
    <location>
        <begin position="1"/>
        <end position="24"/>
    </location>
</feature>
<dbReference type="Proteomes" id="UP000799537">
    <property type="component" value="Unassembled WGS sequence"/>
</dbReference>
<dbReference type="OrthoDB" id="5427350at2759"/>
<dbReference type="SUPFAM" id="SSF50998">
    <property type="entry name" value="Quinoprotein alcohol dehydrogenase-like"/>
    <property type="match status" value="1"/>
</dbReference>
<dbReference type="GeneID" id="54565888"/>
<organism evidence="3 4">
    <name type="scientific">Zasmidium cellare ATCC 36951</name>
    <dbReference type="NCBI Taxonomy" id="1080233"/>
    <lineage>
        <taxon>Eukaryota</taxon>
        <taxon>Fungi</taxon>
        <taxon>Dikarya</taxon>
        <taxon>Ascomycota</taxon>
        <taxon>Pezizomycotina</taxon>
        <taxon>Dothideomycetes</taxon>
        <taxon>Dothideomycetidae</taxon>
        <taxon>Mycosphaerellales</taxon>
        <taxon>Mycosphaerellaceae</taxon>
        <taxon>Zasmidium</taxon>
    </lineage>
</organism>
<reference evidence="3" key="1">
    <citation type="journal article" date="2020" name="Stud. Mycol.">
        <title>101 Dothideomycetes genomes: a test case for predicting lifestyles and emergence of pathogens.</title>
        <authorList>
            <person name="Haridas S."/>
            <person name="Albert R."/>
            <person name="Binder M."/>
            <person name="Bloem J."/>
            <person name="Labutti K."/>
            <person name="Salamov A."/>
            <person name="Andreopoulos B."/>
            <person name="Baker S."/>
            <person name="Barry K."/>
            <person name="Bills G."/>
            <person name="Bluhm B."/>
            <person name="Cannon C."/>
            <person name="Castanera R."/>
            <person name="Culley D."/>
            <person name="Daum C."/>
            <person name="Ezra D."/>
            <person name="Gonzalez J."/>
            <person name="Henrissat B."/>
            <person name="Kuo A."/>
            <person name="Liang C."/>
            <person name="Lipzen A."/>
            <person name="Lutzoni F."/>
            <person name="Magnuson J."/>
            <person name="Mondo S."/>
            <person name="Nolan M."/>
            <person name="Ohm R."/>
            <person name="Pangilinan J."/>
            <person name="Park H.-J."/>
            <person name="Ramirez L."/>
            <person name="Alfaro M."/>
            <person name="Sun H."/>
            <person name="Tritt A."/>
            <person name="Yoshinaga Y."/>
            <person name="Zwiers L.-H."/>
            <person name="Turgeon B."/>
            <person name="Goodwin S."/>
            <person name="Spatafora J."/>
            <person name="Crous P."/>
            <person name="Grigoriev I."/>
        </authorList>
    </citation>
    <scope>NUCLEOTIDE SEQUENCE</scope>
    <source>
        <strain evidence="3">ATCC 36951</strain>
    </source>
</reference>
<keyword evidence="2" id="KW-0812">Transmembrane</keyword>